<evidence type="ECO:0000313" key="10">
    <source>
        <dbReference type="EMBL" id="MEO3681816.1"/>
    </source>
</evidence>
<dbReference type="InterPro" id="IPR043137">
    <property type="entry name" value="GGT_ssub_C"/>
</dbReference>
<dbReference type="PRINTS" id="PR01210">
    <property type="entry name" value="GGTRANSPTASE"/>
</dbReference>
<dbReference type="SUPFAM" id="SSF56235">
    <property type="entry name" value="N-terminal nucleophile aminohydrolases (Ntn hydrolases)"/>
    <property type="match status" value="1"/>
</dbReference>
<accession>A0ABV0FLU4</accession>
<dbReference type="GO" id="GO:0103068">
    <property type="term" value="F:leukotriene C4 gamma-glutamyl transferase activity"/>
    <property type="evidence" value="ECO:0007669"/>
    <property type="project" value="UniProtKB-EC"/>
</dbReference>
<dbReference type="PROSITE" id="PS00462">
    <property type="entry name" value="G_GLU_TRANSPEPTIDASE"/>
    <property type="match status" value="1"/>
</dbReference>
<comment type="catalytic activity">
    <reaction evidence="8 9">
        <text>an N-terminal (5-L-glutamyl)-[peptide] + an alpha-amino acid = 5-L-glutamyl amino acid + an N-terminal L-alpha-aminoacyl-[peptide]</text>
        <dbReference type="Rhea" id="RHEA:23904"/>
        <dbReference type="Rhea" id="RHEA-COMP:9780"/>
        <dbReference type="Rhea" id="RHEA-COMP:9795"/>
        <dbReference type="ChEBI" id="CHEBI:77644"/>
        <dbReference type="ChEBI" id="CHEBI:78597"/>
        <dbReference type="ChEBI" id="CHEBI:78599"/>
        <dbReference type="ChEBI" id="CHEBI:78608"/>
        <dbReference type="EC" id="2.3.2.2"/>
    </reaction>
</comment>
<comment type="pathway">
    <text evidence="9">Sulfur metabolism; glutathione metabolism.</text>
</comment>
<dbReference type="EC" id="2.3.2.2" evidence="9"/>
<comment type="caution">
    <text evidence="10">The sequence shown here is derived from an EMBL/GenBank/DDBJ whole genome shotgun (WGS) entry which is preliminary data.</text>
</comment>
<comment type="PTM">
    <text evidence="9">Cleaved by autocatalysis into a large and a small subunit.</text>
</comment>
<dbReference type="EC" id="3.4.19.13" evidence="9"/>
<comment type="subunit">
    <text evidence="9">This enzyme consists of two polypeptide chains, which are synthesized in precursor form from a single polypeptide.</text>
</comment>
<comment type="catalytic activity">
    <reaction evidence="2 9">
        <text>glutathione + H2O = L-cysteinylglycine + L-glutamate</text>
        <dbReference type="Rhea" id="RHEA:28807"/>
        <dbReference type="ChEBI" id="CHEBI:15377"/>
        <dbReference type="ChEBI" id="CHEBI:29985"/>
        <dbReference type="ChEBI" id="CHEBI:57925"/>
        <dbReference type="ChEBI" id="CHEBI:61694"/>
        <dbReference type="EC" id="3.4.19.13"/>
    </reaction>
</comment>
<comment type="similarity">
    <text evidence="3 9">Belongs to the gamma-glutamyltransferase family.</text>
</comment>
<keyword evidence="4 9" id="KW-0808">Transferase</keyword>
<evidence type="ECO:0000256" key="6">
    <source>
        <dbReference type="ARBA" id="ARBA00023145"/>
    </source>
</evidence>
<dbReference type="PANTHER" id="PTHR43199">
    <property type="entry name" value="GLUTATHIONE HYDROLASE"/>
    <property type="match status" value="1"/>
</dbReference>
<keyword evidence="9" id="KW-0317">Glutathione biosynthesis</keyword>
<evidence type="ECO:0000256" key="2">
    <source>
        <dbReference type="ARBA" id="ARBA00001089"/>
    </source>
</evidence>
<dbReference type="InterPro" id="IPR029055">
    <property type="entry name" value="Ntn_hydrolases_N"/>
</dbReference>
<comment type="catalytic activity">
    <reaction evidence="1 9">
        <text>an S-substituted glutathione + H2O = an S-substituted L-cysteinylglycine + L-glutamate</text>
        <dbReference type="Rhea" id="RHEA:59468"/>
        <dbReference type="ChEBI" id="CHEBI:15377"/>
        <dbReference type="ChEBI" id="CHEBI:29985"/>
        <dbReference type="ChEBI" id="CHEBI:90779"/>
        <dbReference type="ChEBI" id="CHEBI:143103"/>
        <dbReference type="EC" id="3.4.19.13"/>
    </reaction>
</comment>
<dbReference type="InterPro" id="IPR043138">
    <property type="entry name" value="GGT_lsub"/>
</dbReference>
<name>A0ABV0FLU4_9GAMM</name>
<keyword evidence="6 9" id="KW-0865">Zymogen</keyword>
<evidence type="ECO:0000256" key="7">
    <source>
        <dbReference type="ARBA" id="ARBA00023315"/>
    </source>
</evidence>
<evidence type="ECO:0000313" key="11">
    <source>
        <dbReference type="Proteomes" id="UP001477278"/>
    </source>
</evidence>
<sequence length="572" mass="61323">MSSALTLTLCYPAIHIANSQANEASIFSEMATAQPIYAKHGMVSSQEALASKIGVDILKQGGNAVDAAVAVAYALAVTLPRAGNVGGGGFMLVHLAEQHKTIAIDYRETAPAKAHKDIFLDEQGNAVDKLSREHGLAVGVPGTVMGMELALTKYGTMSMEQVIKPAIKLAKDGILVTSDLSNSLAGLKSRITQWPSSAEVFYHADGSNYQVNELFKQPELAQSLSLIAEKGSKGFYQGETAEKIVSAVQNAGGVMSLTDLANYKVIERQPVRGQYRGYEVVSMPPPSSGGIHIIEMLNVLEQFPIDKLGHNTADTLHLMAETMKYAYADRSKFLGDPDFVDVPVKQLISKEYAKSIASKISINKTTPSSEILPGKLAPYESDQTTHFSVIDKWGNAVANTYTLNFSYGSGLVAKGTGILLNNEMDDFSVKPGTPNGYGLIGGEANSVQGNKRPLSSMSPTIVMKDGKPFIVTGSPGGSRIINITLQIIMNVIDHNLNIAEATAAARIHHQWLPDFIWVEHTLNKDTISLLEAKGHKVKIQESIGSTQSIMMTEQGLFGASDPRRAGSAAIGY</sequence>
<keyword evidence="7 9" id="KW-0012">Acyltransferase</keyword>
<dbReference type="Gene3D" id="3.60.20.40">
    <property type="match status" value="1"/>
</dbReference>
<gene>
    <name evidence="10" type="primary">ggt</name>
    <name evidence="10" type="ORF">ABHN84_05840</name>
</gene>
<dbReference type="EMBL" id="JBDPZN010000002">
    <property type="protein sequence ID" value="MEO3681816.1"/>
    <property type="molecule type" value="Genomic_DNA"/>
</dbReference>
<dbReference type="InterPro" id="IPR051792">
    <property type="entry name" value="GGT_bact"/>
</dbReference>
<dbReference type="PANTHER" id="PTHR43199:SF1">
    <property type="entry name" value="GLUTATHIONE HYDROLASE PROENZYME"/>
    <property type="match status" value="1"/>
</dbReference>
<dbReference type="InterPro" id="IPR055262">
    <property type="entry name" value="GGT_CS"/>
</dbReference>
<dbReference type="NCBIfam" id="TIGR00066">
    <property type="entry name" value="g_glut_trans"/>
    <property type="match status" value="1"/>
</dbReference>
<dbReference type="RefSeq" id="WP_347690091.1">
    <property type="nucleotide sequence ID" value="NZ_JBDPZN010000002.1"/>
</dbReference>
<evidence type="ECO:0000256" key="5">
    <source>
        <dbReference type="ARBA" id="ARBA00022801"/>
    </source>
</evidence>
<keyword evidence="5 9" id="KW-0378">Hydrolase</keyword>
<dbReference type="Pfam" id="PF01019">
    <property type="entry name" value="G_glu_transpept"/>
    <property type="match status" value="1"/>
</dbReference>
<evidence type="ECO:0000256" key="4">
    <source>
        <dbReference type="ARBA" id="ARBA00022679"/>
    </source>
</evidence>
<evidence type="ECO:0000256" key="8">
    <source>
        <dbReference type="ARBA" id="ARBA00047417"/>
    </source>
</evidence>
<keyword evidence="11" id="KW-1185">Reference proteome</keyword>
<evidence type="ECO:0000256" key="1">
    <source>
        <dbReference type="ARBA" id="ARBA00001049"/>
    </source>
</evidence>
<dbReference type="Proteomes" id="UP001477278">
    <property type="component" value="Unassembled WGS sequence"/>
</dbReference>
<organism evidence="10 11">
    <name type="scientific">Shewanella vesiculosa</name>
    <dbReference type="NCBI Taxonomy" id="518738"/>
    <lineage>
        <taxon>Bacteria</taxon>
        <taxon>Pseudomonadati</taxon>
        <taxon>Pseudomonadota</taxon>
        <taxon>Gammaproteobacteria</taxon>
        <taxon>Alteromonadales</taxon>
        <taxon>Shewanellaceae</taxon>
        <taxon>Shewanella</taxon>
    </lineage>
</organism>
<reference evidence="10 11" key="1">
    <citation type="submission" date="2024-05" db="EMBL/GenBank/DDBJ databases">
        <title>Genome sequencing of Marine Estuary Bacteria, Shewanella vesiculosa and S. baltica, and Pseudomonas syringae.</title>
        <authorList>
            <person name="Gurung A."/>
            <person name="Maclea K.S."/>
        </authorList>
    </citation>
    <scope>NUCLEOTIDE SEQUENCE [LARGE SCALE GENOMIC DNA]</scope>
    <source>
        <strain evidence="10 11">1A</strain>
    </source>
</reference>
<proteinExistence type="inferred from homology"/>
<evidence type="ECO:0000256" key="3">
    <source>
        <dbReference type="ARBA" id="ARBA00009381"/>
    </source>
</evidence>
<dbReference type="InterPro" id="IPR000101">
    <property type="entry name" value="GGT_peptidase"/>
</dbReference>
<evidence type="ECO:0000256" key="9">
    <source>
        <dbReference type="RuleBase" id="RU368036"/>
    </source>
</evidence>
<protein>
    <recommendedName>
        <fullName evidence="9">Glutathione hydrolase proenzyme</fullName>
        <ecNumber evidence="9">2.3.2.2</ecNumber>
        <ecNumber evidence="9">3.4.19.13</ecNumber>
    </recommendedName>
    <component>
        <recommendedName>
            <fullName evidence="9">Glutathione hydrolase large chain</fullName>
        </recommendedName>
    </component>
    <component>
        <recommendedName>
            <fullName evidence="9">Glutathione hydrolase small chain</fullName>
        </recommendedName>
    </component>
</protein>
<dbReference type="Gene3D" id="1.10.246.130">
    <property type="match status" value="1"/>
</dbReference>